<evidence type="ECO:0000313" key="8">
    <source>
        <dbReference type="Proteomes" id="UP000694941"/>
    </source>
</evidence>
<evidence type="ECO:0000256" key="4">
    <source>
        <dbReference type="ARBA" id="ARBA00022833"/>
    </source>
</evidence>
<evidence type="ECO:0000256" key="2">
    <source>
        <dbReference type="ARBA" id="ARBA00022737"/>
    </source>
</evidence>
<feature type="compositionally biased region" description="Polar residues" evidence="6">
    <location>
        <begin position="1079"/>
        <end position="1098"/>
    </location>
</feature>
<evidence type="ECO:0000256" key="1">
    <source>
        <dbReference type="ARBA" id="ARBA00022723"/>
    </source>
</evidence>
<dbReference type="SMART" id="SM00355">
    <property type="entry name" value="ZnF_C2H2"/>
    <property type="match status" value="9"/>
</dbReference>
<feature type="domain" description="C2H2-type" evidence="7">
    <location>
        <begin position="1119"/>
        <end position="1146"/>
    </location>
</feature>
<feature type="domain" description="C2H2-type" evidence="7">
    <location>
        <begin position="295"/>
        <end position="322"/>
    </location>
</feature>
<feature type="compositionally biased region" description="Low complexity" evidence="6">
    <location>
        <begin position="740"/>
        <end position="772"/>
    </location>
</feature>
<dbReference type="InterPro" id="IPR013087">
    <property type="entry name" value="Znf_C2H2_type"/>
</dbReference>
<feature type="region of interest" description="Disordered" evidence="6">
    <location>
        <begin position="820"/>
        <end position="866"/>
    </location>
</feature>
<feature type="region of interest" description="Disordered" evidence="6">
    <location>
        <begin position="727"/>
        <end position="789"/>
    </location>
</feature>
<dbReference type="SUPFAM" id="SSF57667">
    <property type="entry name" value="beta-beta-alpha zinc fingers"/>
    <property type="match status" value="2"/>
</dbReference>
<dbReference type="InterPro" id="IPR050688">
    <property type="entry name" value="Zinc_finger/UBP_domain"/>
</dbReference>
<evidence type="ECO:0000256" key="3">
    <source>
        <dbReference type="ARBA" id="ARBA00022771"/>
    </source>
</evidence>
<sequence length="1172" mass="130236">MSSSGTLTQSQLTNIRSTMPISFDTAQSQLTEPLKTDSICYQDFQEEKQREHEQQECLSQVTSPGNISVTSSPALPIESATVNHSSEKGVVSVDDVSFGEDTDENSISNDSNELNYGENKYSNPLAQLHNVLEKNGVPNSKLGFSVINSTSTKYSTPVNNSEGGIISNTLPSMREDDVTGEVYRCHLCSYSGTSTFHFNCHMNSHFNHKCPFCDYIAKTEGRLKRHVKDFHSEVHPDSWNGQRVPRKKETHCDTLSRTSNGKLRHYRCKQCEYISVKKTDFWEHCKTHIKTEKLLTCPKCPFVTEYKHHLEYHLRNHFGSKPFKCPNCNYSCVNKSMLSSHMKSHSNIYQYRCADCSYASKYCHSLKLHLRKYSHKPATILNRDGTPNPFPIIDVYGRKRGPRPKKQKIEEHHYPSLNQSPNTSVTQMTPRKPPPATYPPMPTLIPSPTRFPFAYPPHATNGLHRNMFLLQPLVQKAVQPPNGLFSDSTPVNTIDVQRSLSPKINPVRQKCNICDFTTEIKDVFSKHMLVHVASDNQDLCKLYGITSESLLQIQDPIPVNGRQDLKENFVDQDEKRENYSLRNESPKPPERKISPHSTDYVSGGLAGKVSSFQFPPKCTEPENLIVLSHFSQGLKCALASPPVLTAPVNSHTSVIQSEVFSGPVSPIKESHQVQPDALSPLDLSSNRDSSKPNQETSSSIPSQVHAQLLVQANNSTSTSLIVPKSSPLQPFSTLSPEQASSKSNLSNFSLLDPSQPLSSQSSKLNSSQTVSSHPLNLAPSQPVSSPTLNLAPSQPVSSYALNLAPSQPVSSYALNLAPSQPVSSPTLNLAPSQPVSSPTLNLAPSQPVSSPTLNLAPSQPVSSHTLNLAPSQPVSFHFPKFDEHLSLSSSKEFPATVFSVKFTNTSAPSSNSRNRRKGKAVKLDRRQFVIEDKYPAENLMECDKDVEDEQITTAEASRKVFSMKSPGDLNVISVPTYKAPVVNALQRKVLEREHLSHIDPVSVSTETTRISKPAPQLIVANPMSVTRMPDQSSALPNQMSSLFLRCNGLNTTHNDNVIISKGYYPSFICHGLTTDGTTQERPIYSPSQSSLPLRQNGTETKKTPSPKNEEEKSKWQDAYTCSYCDMAFIDCIMYTMHMGYHGYQDPFTCNMCGQQNKDKVSFFLHIARVAHQ</sequence>
<feature type="compositionally biased region" description="Polar residues" evidence="6">
    <location>
        <begin position="416"/>
        <end position="428"/>
    </location>
</feature>
<name>A0ABM1SIC0_LIMPO</name>
<dbReference type="GeneID" id="106460860"/>
<keyword evidence="3 5" id="KW-0863">Zinc-finger</keyword>
<feature type="compositionally biased region" description="Polar residues" evidence="6">
    <location>
        <begin position="727"/>
        <end position="739"/>
    </location>
</feature>
<evidence type="ECO:0000259" key="7">
    <source>
        <dbReference type="PROSITE" id="PS50157"/>
    </source>
</evidence>
<accession>A0ABM1SIC0</accession>
<feature type="compositionally biased region" description="Polar residues" evidence="6">
    <location>
        <begin position="57"/>
        <end position="72"/>
    </location>
</feature>
<feature type="compositionally biased region" description="Polar residues" evidence="6">
    <location>
        <begin position="682"/>
        <end position="701"/>
    </location>
</feature>
<dbReference type="PROSITE" id="PS00028">
    <property type="entry name" value="ZINC_FINGER_C2H2_1"/>
    <property type="match status" value="2"/>
</dbReference>
<feature type="domain" description="C2H2-type" evidence="7">
    <location>
        <begin position="208"/>
        <end position="236"/>
    </location>
</feature>
<feature type="region of interest" description="Disordered" evidence="6">
    <location>
        <begin position="572"/>
        <end position="599"/>
    </location>
</feature>
<evidence type="ECO:0000313" key="9">
    <source>
        <dbReference type="RefSeq" id="XP_022243375.1"/>
    </source>
</evidence>
<reference evidence="9" key="1">
    <citation type="submission" date="2025-08" db="UniProtKB">
        <authorList>
            <consortium name="RefSeq"/>
        </authorList>
    </citation>
    <scope>IDENTIFICATION</scope>
    <source>
        <tissue evidence="9">Muscle</tissue>
    </source>
</reference>
<keyword evidence="1" id="KW-0479">Metal-binding</keyword>
<feature type="region of interest" description="Disordered" evidence="6">
    <location>
        <begin position="1079"/>
        <end position="1111"/>
    </location>
</feature>
<evidence type="ECO:0000256" key="6">
    <source>
        <dbReference type="SAM" id="MobiDB-lite"/>
    </source>
</evidence>
<feature type="compositionally biased region" description="Basic and acidic residues" evidence="6">
    <location>
        <begin position="1099"/>
        <end position="1111"/>
    </location>
</feature>
<dbReference type="InterPro" id="IPR036236">
    <property type="entry name" value="Znf_C2H2_sf"/>
</dbReference>
<dbReference type="Pfam" id="PF00096">
    <property type="entry name" value="zf-C2H2"/>
    <property type="match status" value="1"/>
</dbReference>
<proteinExistence type="predicted"/>
<feature type="domain" description="C2H2-type" evidence="7">
    <location>
        <begin position="323"/>
        <end position="350"/>
    </location>
</feature>
<keyword evidence="4" id="KW-0862">Zinc</keyword>
<feature type="region of interest" description="Disordered" evidence="6">
    <location>
        <begin position="51"/>
        <end position="72"/>
    </location>
</feature>
<protein>
    <submittedName>
        <fullName evidence="9">Zinc finger E-box-binding homeobox 1-like</fullName>
    </submittedName>
</protein>
<feature type="compositionally biased region" description="Polar residues" evidence="6">
    <location>
        <begin position="778"/>
        <end position="789"/>
    </location>
</feature>
<dbReference type="Gene3D" id="3.30.160.60">
    <property type="entry name" value="Classic Zinc Finger"/>
    <property type="match status" value="4"/>
</dbReference>
<dbReference type="PANTHER" id="PTHR24403">
    <property type="entry name" value="ZINC FINGER PROTEIN"/>
    <property type="match status" value="1"/>
</dbReference>
<feature type="region of interest" description="Disordered" evidence="6">
    <location>
        <begin position="395"/>
        <end position="433"/>
    </location>
</feature>
<evidence type="ECO:0000256" key="5">
    <source>
        <dbReference type="PROSITE-ProRule" id="PRU00042"/>
    </source>
</evidence>
<gene>
    <name evidence="9" type="primary">LOC106460860</name>
</gene>
<feature type="compositionally biased region" description="Basic and acidic residues" evidence="6">
    <location>
        <begin position="572"/>
        <end position="593"/>
    </location>
</feature>
<dbReference type="RefSeq" id="XP_022243375.1">
    <property type="nucleotide sequence ID" value="XM_022387667.1"/>
</dbReference>
<organism evidence="8 9">
    <name type="scientific">Limulus polyphemus</name>
    <name type="common">Atlantic horseshoe crab</name>
    <dbReference type="NCBI Taxonomy" id="6850"/>
    <lineage>
        <taxon>Eukaryota</taxon>
        <taxon>Metazoa</taxon>
        <taxon>Ecdysozoa</taxon>
        <taxon>Arthropoda</taxon>
        <taxon>Chelicerata</taxon>
        <taxon>Merostomata</taxon>
        <taxon>Xiphosura</taxon>
        <taxon>Limulidae</taxon>
        <taxon>Limulus</taxon>
    </lineage>
</organism>
<dbReference type="Proteomes" id="UP000694941">
    <property type="component" value="Unplaced"/>
</dbReference>
<feature type="region of interest" description="Disordered" evidence="6">
    <location>
        <begin position="665"/>
        <end position="701"/>
    </location>
</feature>
<keyword evidence="2" id="KW-0677">Repeat</keyword>
<feature type="compositionally biased region" description="Polar residues" evidence="6">
    <location>
        <begin position="105"/>
        <end position="116"/>
    </location>
</feature>
<feature type="region of interest" description="Disordered" evidence="6">
    <location>
        <begin position="97"/>
        <end position="116"/>
    </location>
</feature>
<keyword evidence="8" id="KW-1185">Reference proteome</keyword>
<dbReference type="PROSITE" id="PS50157">
    <property type="entry name" value="ZINC_FINGER_C2H2_2"/>
    <property type="match status" value="4"/>
</dbReference>
<dbReference type="PANTHER" id="PTHR24403:SF109">
    <property type="entry name" value="ZINC FINGER PROTEIN 845-LIKE"/>
    <property type="match status" value="1"/>
</dbReference>